<dbReference type="CDD" id="cd12004">
    <property type="entry name" value="SH3_Lyn"/>
    <property type="match status" value="1"/>
</dbReference>
<evidence type="ECO:0000256" key="7">
    <source>
        <dbReference type="ARBA" id="ARBA00022553"/>
    </source>
</evidence>
<keyword evidence="10 20" id="KW-0547">Nucleotide-binding</keyword>
<dbReference type="SUPFAM" id="SSF56112">
    <property type="entry name" value="Protein kinase-like (PK-like)"/>
    <property type="match status" value="1"/>
</dbReference>
<dbReference type="FunFam" id="3.30.505.10:FF:000010">
    <property type="entry name" value="Tyrosine-protein kinase"/>
    <property type="match status" value="1"/>
</dbReference>
<keyword evidence="16" id="KW-0564">Palmitate</keyword>
<evidence type="ECO:0000256" key="21">
    <source>
        <dbReference type="RuleBase" id="RU362096"/>
    </source>
</evidence>
<evidence type="ECO:0000256" key="15">
    <source>
        <dbReference type="ARBA" id="ARBA00023137"/>
    </source>
</evidence>
<keyword evidence="7" id="KW-0597">Phosphoprotein</keyword>
<dbReference type="Proteomes" id="UP000695026">
    <property type="component" value="Unplaced"/>
</dbReference>
<feature type="domain" description="SH2" evidence="23">
    <location>
        <begin position="130"/>
        <end position="227"/>
    </location>
</feature>
<dbReference type="InterPro" id="IPR036028">
    <property type="entry name" value="SH3-like_dom_sf"/>
</dbReference>
<keyword evidence="6" id="KW-0963">Cytoplasm</keyword>
<evidence type="ECO:0000259" key="24">
    <source>
        <dbReference type="PROSITE" id="PS50002"/>
    </source>
</evidence>
<dbReference type="SUPFAM" id="SSF55550">
    <property type="entry name" value="SH2 domain"/>
    <property type="match status" value="1"/>
</dbReference>
<evidence type="ECO:0000256" key="16">
    <source>
        <dbReference type="ARBA" id="ARBA00023139"/>
    </source>
</evidence>
<evidence type="ECO:0000313" key="29">
    <source>
        <dbReference type="RefSeq" id="XP_025031774.1"/>
    </source>
</evidence>
<evidence type="ECO:0000256" key="5">
    <source>
        <dbReference type="ARBA" id="ARBA00022475"/>
    </source>
</evidence>
<gene>
    <name evidence="27 28 29 30" type="primary">LOC103061071</name>
</gene>
<evidence type="ECO:0000313" key="28">
    <source>
        <dbReference type="RefSeq" id="XP_025031773.1"/>
    </source>
</evidence>
<evidence type="ECO:0000256" key="3">
    <source>
        <dbReference type="ARBA" id="ARBA00004635"/>
    </source>
</evidence>
<dbReference type="RefSeq" id="XP_025031773.1">
    <property type="nucleotide sequence ID" value="XM_025176005.1"/>
</dbReference>
<reference evidence="27 28" key="1">
    <citation type="submission" date="2025-04" db="UniProtKB">
        <authorList>
            <consortium name="RefSeq"/>
        </authorList>
    </citation>
    <scope>IDENTIFICATION</scope>
    <source>
        <tissue evidence="27 28">Liver</tissue>
    </source>
</reference>
<keyword evidence="18" id="KW-0727">SH2 domain</keyword>
<dbReference type="PROSITE" id="PS00107">
    <property type="entry name" value="PROTEIN_KINASE_ATP"/>
    <property type="match status" value="1"/>
</dbReference>
<evidence type="ECO:0000256" key="19">
    <source>
        <dbReference type="PROSITE-ProRule" id="PRU00192"/>
    </source>
</evidence>
<comment type="similarity">
    <text evidence="21">Belongs to the protein kinase superfamily. Tyr protein kinase family.</text>
</comment>
<dbReference type="RefSeq" id="XP_025031774.1">
    <property type="nucleotide sequence ID" value="XM_025176006.1"/>
</dbReference>
<dbReference type="GO" id="GO:0005524">
    <property type="term" value="F:ATP binding"/>
    <property type="evidence" value="ECO:0007669"/>
    <property type="project" value="UniProtKB-UniRule"/>
</dbReference>
<proteinExistence type="inferred from homology"/>
<evidence type="ECO:0000256" key="22">
    <source>
        <dbReference type="SAM" id="MobiDB-lite"/>
    </source>
</evidence>
<dbReference type="OrthoDB" id="4062651at2759"/>
<evidence type="ECO:0000256" key="12">
    <source>
        <dbReference type="ARBA" id="ARBA00022840"/>
    </source>
</evidence>
<evidence type="ECO:0000256" key="17">
    <source>
        <dbReference type="ARBA" id="ARBA00023288"/>
    </source>
</evidence>
<comment type="subcellular location">
    <subcellularLocation>
        <location evidence="1">Cell membrane</location>
    </subcellularLocation>
    <subcellularLocation>
        <location evidence="2">Cytoplasm</location>
    </subcellularLocation>
    <subcellularLocation>
        <location evidence="3">Membrane</location>
        <topology evidence="3">Lipid-anchor</topology>
    </subcellularLocation>
</comment>
<feature type="binding site" evidence="20">
    <location>
        <position position="276"/>
    </location>
    <ligand>
        <name>ATP</name>
        <dbReference type="ChEBI" id="CHEBI:30616"/>
    </ligand>
</feature>
<dbReference type="InterPro" id="IPR011009">
    <property type="entry name" value="Kinase-like_dom_sf"/>
</dbReference>
<dbReference type="Pfam" id="PF00018">
    <property type="entry name" value="SH3_1"/>
    <property type="match status" value="1"/>
</dbReference>
<keyword evidence="17" id="KW-0449">Lipoprotein</keyword>
<keyword evidence="26" id="KW-1185">Reference proteome</keyword>
<evidence type="ECO:0000313" key="27">
    <source>
        <dbReference type="RefSeq" id="XP_007442818.2"/>
    </source>
</evidence>
<evidence type="ECO:0000256" key="1">
    <source>
        <dbReference type="ARBA" id="ARBA00004236"/>
    </source>
</evidence>
<keyword evidence="5" id="KW-1003">Cell membrane</keyword>
<dbReference type="EC" id="2.7.10.2" evidence="21"/>
<dbReference type="GeneID" id="103061071"/>
<dbReference type="FunFam" id="2.30.30.40:FF:000095">
    <property type="entry name" value="Tyrosine-protein kinase"/>
    <property type="match status" value="1"/>
</dbReference>
<keyword evidence="14" id="KW-0472">Membrane</keyword>
<dbReference type="AlphaFoldDB" id="A0A9F2RDC8"/>
<evidence type="ECO:0000313" key="26">
    <source>
        <dbReference type="Proteomes" id="UP000695026"/>
    </source>
</evidence>
<dbReference type="InterPro" id="IPR035748">
    <property type="entry name" value="Lyn_SH3"/>
</dbReference>
<dbReference type="PRINTS" id="PR00452">
    <property type="entry name" value="SH3DOMAIN"/>
</dbReference>
<dbReference type="SMART" id="SM00326">
    <property type="entry name" value="SH3"/>
    <property type="match status" value="1"/>
</dbReference>
<evidence type="ECO:0000256" key="4">
    <source>
        <dbReference type="ARBA" id="ARBA00022443"/>
    </source>
</evidence>
<dbReference type="InterPro" id="IPR017441">
    <property type="entry name" value="Protein_kinase_ATP_BS"/>
</dbReference>
<dbReference type="GO" id="GO:0005886">
    <property type="term" value="C:plasma membrane"/>
    <property type="evidence" value="ECO:0007669"/>
    <property type="project" value="UniProtKB-SubCell"/>
</dbReference>
<feature type="domain" description="Protein kinase" evidence="25">
    <location>
        <begin position="248"/>
        <end position="370"/>
    </location>
</feature>
<dbReference type="InterPro" id="IPR036860">
    <property type="entry name" value="SH2_dom_sf"/>
</dbReference>
<dbReference type="InterPro" id="IPR001245">
    <property type="entry name" value="Ser-Thr/Tyr_kinase_cat_dom"/>
</dbReference>
<dbReference type="Gene3D" id="3.30.505.10">
    <property type="entry name" value="SH2 domain"/>
    <property type="match status" value="1"/>
</dbReference>
<dbReference type="PRINTS" id="PR00401">
    <property type="entry name" value="SH2DOMAIN"/>
</dbReference>
<dbReference type="KEGG" id="pbi:103061071"/>
<feature type="region of interest" description="Disordered" evidence="22">
    <location>
        <begin position="1"/>
        <end position="20"/>
    </location>
</feature>
<dbReference type="PROSITE" id="PS50011">
    <property type="entry name" value="PROTEIN_KINASE_DOM"/>
    <property type="match status" value="1"/>
</dbReference>
<protein>
    <recommendedName>
        <fullName evidence="21">Tyrosine-protein kinase</fullName>
        <ecNumber evidence="21">2.7.10.2</ecNumber>
    </recommendedName>
</protein>
<evidence type="ECO:0000256" key="14">
    <source>
        <dbReference type="ARBA" id="ARBA00023136"/>
    </source>
</evidence>
<dbReference type="Gene3D" id="3.30.200.20">
    <property type="entry name" value="Phosphorylase Kinase, domain 1"/>
    <property type="match status" value="1"/>
</dbReference>
<dbReference type="InterPro" id="IPR050198">
    <property type="entry name" value="Non-receptor_tyrosine_kinases"/>
</dbReference>
<evidence type="ECO:0000256" key="13">
    <source>
        <dbReference type="ARBA" id="ARBA00022843"/>
    </source>
</evidence>
<dbReference type="RefSeq" id="XP_025031776.1">
    <property type="nucleotide sequence ID" value="XM_025176008.1"/>
</dbReference>
<evidence type="ECO:0000256" key="9">
    <source>
        <dbReference type="ARBA" id="ARBA00022707"/>
    </source>
</evidence>
<keyword evidence="11 21" id="KW-0418">Kinase</keyword>
<name>A0A9F2RDC8_PYTBI</name>
<sequence length="370" mass="42563">MGCIKSKQKESLHGDGLDVKNKSVRKTERTIYVRDPTSNKQQRPGNEDILLPGQRFCNEEEEKEHWDIVIALYPYDGIHEDDLSFKKGEKMRILEEHGEWWRAKSLLTKKEGFIPSNYVAKVNTLETEEWFFKDITRKDAERQLLAPGNAPGAFLIRESETLKGSYSLSIRDHDGQNGDVVKHYKIRSLDNGGYYISPRITFSCISDMIKHYQKQPDGLCRKLEKACISPKPQKPWDKDAWEIPRDSIKLVKKLGAGQFGEVWMGYYNNNTKVAVKTLKPGTMSVQAFLEEANLMKTLQHDKLVRLYAVVTKEEPIYIITEFMAKGSLLDFLKSTEGTKLLLPKLIDFSAQVNKIRYEIKKQCILVAIVK</sequence>
<evidence type="ECO:0000259" key="23">
    <source>
        <dbReference type="PROSITE" id="PS50001"/>
    </source>
</evidence>
<dbReference type="GO" id="GO:0004715">
    <property type="term" value="F:non-membrane spanning protein tyrosine kinase activity"/>
    <property type="evidence" value="ECO:0007669"/>
    <property type="project" value="UniProtKB-EC"/>
</dbReference>
<evidence type="ECO:0000256" key="11">
    <source>
        <dbReference type="ARBA" id="ARBA00022777"/>
    </source>
</evidence>
<evidence type="ECO:0000256" key="2">
    <source>
        <dbReference type="ARBA" id="ARBA00004496"/>
    </source>
</evidence>
<dbReference type="InterPro" id="IPR001452">
    <property type="entry name" value="SH3_domain"/>
</dbReference>
<comment type="catalytic activity">
    <reaction evidence="21">
        <text>L-tyrosyl-[protein] + ATP = O-phospho-L-tyrosyl-[protein] + ADP + H(+)</text>
        <dbReference type="Rhea" id="RHEA:10596"/>
        <dbReference type="Rhea" id="RHEA-COMP:10136"/>
        <dbReference type="Rhea" id="RHEA-COMP:20101"/>
        <dbReference type="ChEBI" id="CHEBI:15378"/>
        <dbReference type="ChEBI" id="CHEBI:30616"/>
        <dbReference type="ChEBI" id="CHEBI:46858"/>
        <dbReference type="ChEBI" id="CHEBI:61978"/>
        <dbReference type="ChEBI" id="CHEBI:456216"/>
        <dbReference type="EC" id="2.7.10.2"/>
    </reaction>
</comment>
<dbReference type="Pfam" id="PF07714">
    <property type="entry name" value="PK_Tyr_Ser-Thr"/>
    <property type="match status" value="1"/>
</dbReference>
<feature type="domain" description="SH3" evidence="24">
    <location>
        <begin position="64"/>
        <end position="124"/>
    </location>
</feature>
<dbReference type="SUPFAM" id="SSF50044">
    <property type="entry name" value="SH3-domain"/>
    <property type="match status" value="1"/>
</dbReference>
<evidence type="ECO:0000256" key="6">
    <source>
        <dbReference type="ARBA" id="ARBA00022490"/>
    </source>
</evidence>
<organism evidence="26 27">
    <name type="scientific">Python bivittatus</name>
    <name type="common">Burmese python</name>
    <name type="synonym">Python molurus bivittatus</name>
    <dbReference type="NCBI Taxonomy" id="176946"/>
    <lineage>
        <taxon>Eukaryota</taxon>
        <taxon>Metazoa</taxon>
        <taxon>Chordata</taxon>
        <taxon>Craniata</taxon>
        <taxon>Vertebrata</taxon>
        <taxon>Euteleostomi</taxon>
        <taxon>Lepidosauria</taxon>
        <taxon>Squamata</taxon>
        <taxon>Bifurcata</taxon>
        <taxon>Unidentata</taxon>
        <taxon>Episquamata</taxon>
        <taxon>Toxicofera</taxon>
        <taxon>Serpentes</taxon>
        <taxon>Henophidia</taxon>
        <taxon>Pythonidae</taxon>
        <taxon>Python</taxon>
    </lineage>
</organism>
<evidence type="ECO:0000256" key="20">
    <source>
        <dbReference type="PROSITE-ProRule" id="PRU10141"/>
    </source>
</evidence>
<evidence type="ECO:0000256" key="10">
    <source>
        <dbReference type="ARBA" id="ARBA00022741"/>
    </source>
</evidence>
<evidence type="ECO:0000313" key="30">
    <source>
        <dbReference type="RefSeq" id="XP_025031776.1"/>
    </source>
</evidence>
<dbReference type="FunFam" id="3.30.200.20:FF:000036">
    <property type="entry name" value="Tyrosine-protein kinase"/>
    <property type="match status" value="1"/>
</dbReference>
<dbReference type="GO" id="GO:0005737">
    <property type="term" value="C:cytoplasm"/>
    <property type="evidence" value="ECO:0007669"/>
    <property type="project" value="UniProtKB-SubCell"/>
</dbReference>
<keyword evidence="13" id="KW-0832">Ubl conjugation</keyword>
<evidence type="ECO:0000256" key="18">
    <source>
        <dbReference type="PROSITE-ProRule" id="PRU00191"/>
    </source>
</evidence>
<dbReference type="SMART" id="SM00252">
    <property type="entry name" value="SH2"/>
    <property type="match status" value="1"/>
</dbReference>
<dbReference type="InterPro" id="IPR000719">
    <property type="entry name" value="Prot_kinase_dom"/>
</dbReference>
<dbReference type="Pfam" id="PF00017">
    <property type="entry name" value="SH2"/>
    <property type="match status" value="1"/>
</dbReference>
<dbReference type="Gene3D" id="2.30.30.40">
    <property type="entry name" value="SH3 Domains"/>
    <property type="match status" value="1"/>
</dbReference>
<accession>A0A9F2RDC8</accession>
<evidence type="ECO:0000256" key="8">
    <source>
        <dbReference type="ARBA" id="ARBA00022679"/>
    </source>
</evidence>
<dbReference type="PROSITE" id="PS50002">
    <property type="entry name" value="SH3"/>
    <property type="match status" value="1"/>
</dbReference>
<dbReference type="PROSITE" id="PS50001">
    <property type="entry name" value="SH2"/>
    <property type="match status" value="1"/>
</dbReference>
<dbReference type="RefSeq" id="XP_007442818.2">
    <property type="nucleotide sequence ID" value="XM_007442756.3"/>
</dbReference>
<keyword evidence="9" id="KW-0519">Myristate</keyword>
<dbReference type="PANTHER" id="PTHR24418">
    <property type="entry name" value="TYROSINE-PROTEIN KINASE"/>
    <property type="match status" value="1"/>
</dbReference>
<keyword evidence="15 21" id="KW-0829">Tyrosine-protein kinase</keyword>
<dbReference type="InterPro" id="IPR000980">
    <property type="entry name" value="SH2"/>
</dbReference>
<evidence type="ECO:0000259" key="25">
    <source>
        <dbReference type="PROSITE" id="PS50011"/>
    </source>
</evidence>
<feature type="compositionally biased region" description="Basic and acidic residues" evidence="22">
    <location>
        <begin position="7"/>
        <end position="20"/>
    </location>
</feature>
<keyword evidence="8 21" id="KW-0808">Transferase</keyword>
<keyword evidence="12 20" id="KW-0067">ATP-binding</keyword>
<keyword evidence="4 19" id="KW-0728">SH3 domain</keyword>
<dbReference type="OMA" id="TGNMGCI"/>